<dbReference type="PANTHER" id="PTHR38622">
    <property type="entry name" value="PROTEIN CBG07046"/>
    <property type="match status" value="1"/>
</dbReference>
<name>A0A9P1MWM7_9PELO</name>
<evidence type="ECO:0000313" key="3">
    <source>
        <dbReference type="Proteomes" id="UP001152747"/>
    </source>
</evidence>
<dbReference type="EMBL" id="CANHGI010000002">
    <property type="protein sequence ID" value="CAI5442417.1"/>
    <property type="molecule type" value="Genomic_DNA"/>
</dbReference>
<feature type="transmembrane region" description="Helical" evidence="1">
    <location>
        <begin position="30"/>
        <end position="48"/>
    </location>
</feature>
<feature type="transmembrane region" description="Helical" evidence="1">
    <location>
        <begin position="60"/>
        <end position="82"/>
    </location>
</feature>
<evidence type="ECO:0000313" key="2">
    <source>
        <dbReference type="EMBL" id="CAI5442417.1"/>
    </source>
</evidence>
<dbReference type="AlphaFoldDB" id="A0A9P1MWM7"/>
<keyword evidence="1" id="KW-0472">Membrane</keyword>
<comment type="caution">
    <text evidence="2">The sequence shown here is derived from an EMBL/GenBank/DDBJ whole genome shotgun (WGS) entry which is preliminary data.</text>
</comment>
<feature type="transmembrane region" description="Helical" evidence="1">
    <location>
        <begin position="110"/>
        <end position="130"/>
    </location>
</feature>
<evidence type="ECO:0000256" key="1">
    <source>
        <dbReference type="SAM" id="Phobius"/>
    </source>
</evidence>
<proteinExistence type="predicted"/>
<dbReference type="Proteomes" id="UP001152747">
    <property type="component" value="Unassembled WGS sequence"/>
</dbReference>
<gene>
    <name evidence="2" type="ORF">CAMP_LOCUS5054</name>
</gene>
<evidence type="ECO:0008006" key="4">
    <source>
        <dbReference type="Google" id="ProtNLM"/>
    </source>
</evidence>
<keyword evidence="1" id="KW-0812">Transmembrane</keyword>
<dbReference type="OrthoDB" id="5789424at2759"/>
<dbReference type="PANTHER" id="PTHR38622:SF3">
    <property type="entry name" value="SERPENTINE RECEPTOR, CLASS T"/>
    <property type="match status" value="1"/>
</dbReference>
<keyword evidence="1" id="KW-1133">Transmembrane helix</keyword>
<protein>
    <recommendedName>
        <fullName evidence="4">Serpentine receptor class gamma</fullName>
    </recommendedName>
</protein>
<keyword evidence="3" id="KW-1185">Reference proteome</keyword>
<sequence length="147" mass="17466">MFANSLMSLNRYSATFISYQHYWTSYRFKLYFGIFIILSFLCIIPTLIDDRIFELENEKWIIIYLPITITIHRIILCSIIIIKQNVQLILGYLTILRLRNNTNSKNDKNLVYIIMFHSLADFAMIIYHLFEIFAPQISSSFSQNFVS</sequence>
<reference evidence="2" key="1">
    <citation type="submission" date="2022-11" db="EMBL/GenBank/DDBJ databases">
        <authorList>
            <person name="Kikuchi T."/>
        </authorList>
    </citation>
    <scope>NUCLEOTIDE SEQUENCE</scope>
    <source>
        <strain evidence="2">PS1010</strain>
    </source>
</reference>
<organism evidence="2 3">
    <name type="scientific">Caenorhabditis angaria</name>
    <dbReference type="NCBI Taxonomy" id="860376"/>
    <lineage>
        <taxon>Eukaryota</taxon>
        <taxon>Metazoa</taxon>
        <taxon>Ecdysozoa</taxon>
        <taxon>Nematoda</taxon>
        <taxon>Chromadorea</taxon>
        <taxon>Rhabditida</taxon>
        <taxon>Rhabditina</taxon>
        <taxon>Rhabditomorpha</taxon>
        <taxon>Rhabditoidea</taxon>
        <taxon>Rhabditidae</taxon>
        <taxon>Peloderinae</taxon>
        <taxon>Caenorhabditis</taxon>
    </lineage>
</organism>
<accession>A0A9P1MWM7</accession>